<protein>
    <submittedName>
        <fullName evidence="1">Uncharacterized protein</fullName>
    </submittedName>
</protein>
<name>A0A2G4EUH3_9CYAN</name>
<keyword evidence="2" id="KW-1185">Reference proteome</keyword>
<dbReference type="AlphaFoldDB" id="A0A2G4EUH3"/>
<dbReference type="EMBL" id="NXIB02000250">
    <property type="protein sequence ID" value="PHX53181.1"/>
    <property type="molecule type" value="Genomic_DNA"/>
</dbReference>
<gene>
    <name evidence="1" type="ORF">CP500_022870</name>
</gene>
<proteinExistence type="predicted"/>
<reference evidence="1" key="1">
    <citation type="submission" date="2017-10" db="EMBL/GenBank/DDBJ databases">
        <title>Draft genome sequence of the planktic cyanobacteria Tychonema bourrellyi isolated from alpine lentic freshwater.</title>
        <authorList>
            <person name="Tett A."/>
            <person name="Armanini F."/>
            <person name="Asnicar F."/>
            <person name="Boscaini A."/>
            <person name="Pasolli E."/>
            <person name="Zolfo M."/>
            <person name="Donati C."/>
            <person name="Salmaso N."/>
            <person name="Segata N."/>
        </authorList>
    </citation>
    <scope>NUCLEOTIDE SEQUENCE</scope>
    <source>
        <strain evidence="1">FEM_GT703</strain>
    </source>
</reference>
<evidence type="ECO:0000313" key="2">
    <source>
        <dbReference type="Proteomes" id="UP000226442"/>
    </source>
</evidence>
<comment type="caution">
    <text evidence="1">The sequence shown here is derived from an EMBL/GenBank/DDBJ whole genome shotgun (WGS) entry which is preliminary data.</text>
</comment>
<sequence length="75" mass="8318">MPIAPSKTMTGREGWWSRSRNRLFIGGKKNVGAYIYNFIYCAILSTFTADSTFMKYSLSQLGEVQGNGANRASAK</sequence>
<accession>A0A2G4EUH3</accession>
<dbReference type="Proteomes" id="UP000226442">
    <property type="component" value="Unassembled WGS sequence"/>
</dbReference>
<evidence type="ECO:0000313" key="1">
    <source>
        <dbReference type="EMBL" id="PHX53181.1"/>
    </source>
</evidence>
<organism evidence="1 2">
    <name type="scientific">Tychonema bourrellyi FEM_GT703</name>
    <dbReference type="NCBI Taxonomy" id="2040638"/>
    <lineage>
        <taxon>Bacteria</taxon>
        <taxon>Bacillati</taxon>
        <taxon>Cyanobacteriota</taxon>
        <taxon>Cyanophyceae</taxon>
        <taxon>Oscillatoriophycideae</taxon>
        <taxon>Oscillatoriales</taxon>
        <taxon>Microcoleaceae</taxon>
        <taxon>Tychonema</taxon>
    </lineage>
</organism>